<keyword evidence="5" id="KW-1185">Reference proteome</keyword>
<keyword evidence="2" id="KW-0472">Membrane</keyword>
<evidence type="ECO:0000313" key="4">
    <source>
        <dbReference type="EMBL" id="KGO05406.1"/>
    </source>
</evidence>
<evidence type="ECO:0000256" key="1">
    <source>
        <dbReference type="SAM" id="MobiDB-lite"/>
    </source>
</evidence>
<feature type="transmembrane region" description="Helical" evidence="2">
    <location>
        <begin position="107"/>
        <end position="129"/>
    </location>
</feature>
<proteinExistence type="predicted"/>
<feature type="transmembrane region" description="Helical" evidence="2">
    <location>
        <begin position="227"/>
        <end position="249"/>
    </location>
</feature>
<gene>
    <name evidence="4" type="ORF">NV36_00125</name>
</gene>
<feature type="transmembrane region" description="Helical" evidence="2">
    <location>
        <begin position="198"/>
        <end position="221"/>
    </location>
</feature>
<dbReference type="PATRIC" id="fig|1300343.5.peg.2544"/>
<evidence type="ECO:0000313" key="5">
    <source>
        <dbReference type="Proteomes" id="UP000030140"/>
    </source>
</evidence>
<dbReference type="EMBL" id="JSAQ01000001">
    <property type="protein sequence ID" value="KGO05406.1"/>
    <property type="molecule type" value="Genomic_DNA"/>
</dbReference>
<evidence type="ECO:0000259" key="3">
    <source>
        <dbReference type="Pfam" id="PF13240"/>
    </source>
</evidence>
<feature type="transmembrane region" description="Helical" evidence="2">
    <location>
        <begin position="261"/>
        <end position="283"/>
    </location>
</feature>
<dbReference type="InterPro" id="IPR026870">
    <property type="entry name" value="Zinc_ribbon_dom"/>
</dbReference>
<dbReference type="OrthoDB" id="1143019at2"/>
<reference evidence="4 5" key="1">
    <citation type="submission" date="2014-10" db="EMBL/GenBank/DDBJ databases">
        <title>Draft genome sequence of the proteorhodopsin-containing marine bacterium Dokdonia donghaensis.</title>
        <authorList>
            <person name="Gomez-Consarnau L."/>
            <person name="Gonzalez J.M."/>
            <person name="Riedel T."/>
            <person name="Jaenicke S."/>
            <person name="Wagner-Doebler I."/>
            <person name="Fuhrman J.A."/>
        </authorList>
    </citation>
    <scope>NUCLEOTIDE SEQUENCE [LARGE SCALE GENOMIC DNA]</scope>
    <source>
        <strain evidence="4 5">DSW-1</strain>
    </source>
</reference>
<feature type="compositionally biased region" description="Basic residues" evidence="1">
    <location>
        <begin position="7"/>
        <end position="21"/>
    </location>
</feature>
<accession>A0A0A2GSY7</accession>
<dbReference type="AlphaFoldDB" id="A0A0A2GSY7"/>
<keyword evidence="2" id="KW-1133">Transmembrane helix</keyword>
<organism evidence="4 5">
    <name type="scientific">Dokdonia donghaensis DSW-1</name>
    <dbReference type="NCBI Taxonomy" id="1300343"/>
    <lineage>
        <taxon>Bacteria</taxon>
        <taxon>Pseudomonadati</taxon>
        <taxon>Bacteroidota</taxon>
        <taxon>Flavobacteriia</taxon>
        <taxon>Flavobacteriales</taxon>
        <taxon>Flavobacteriaceae</taxon>
        <taxon>Dokdonia</taxon>
    </lineage>
</organism>
<comment type="caution">
    <text evidence="4">The sequence shown here is derived from an EMBL/GenBank/DDBJ whole genome shotgun (WGS) entry which is preliminary data.</text>
</comment>
<dbReference type="Pfam" id="PF12412">
    <property type="entry name" value="DUF3667"/>
    <property type="match status" value="1"/>
</dbReference>
<protein>
    <recommendedName>
        <fullName evidence="3">Zinc-ribbon domain-containing protein</fullName>
    </recommendedName>
</protein>
<dbReference type="InterPro" id="IPR022134">
    <property type="entry name" value="DUF3667"/>
</dbReference>
<feature type="transmembrane region" description="Helical" evidence="2">
    <location>
        <begin position="166"/>
        <end position="186"/>
    </location>
</feature>
<keyword evidence="2" id="KW-0812">Transmembrane</keyword>
<feature type="region of interest" description="Disordered" evidence="1">
    <location>
        <begin position="1"/>
        <end position="21"/>
    </location>
</feature>
<dbReference type="Pfam" id="PF13240">
    <property type="entry name" value="Zn_Ribbon_1"/>
    <property type="match status" value="1"/>
</dbReference>
<sequence>MADQKSKKLPKKAKAQTPKKQKRELLVISEGCKNCGTPLDLDQRFCSHCGAKRMHNRLNARNLLEDFTERFLNIENVFLKTFIALFTKPEDVINGYIGGLRKRYMSAFSYFAVALTIGSIYIFLFRNWFLDTENGLFNEFFTGLEAGAQSNGGDGVMELVNFIFDYNSFISFLYIPFFAIISKIVFWNYKEVNFIEHIVIYLYAYSQTQIITNVLFILAGWSAAGQIIVSLFVSTLPFFYTAYVLYRVFNLSIKSLVLKTGIFLLIIVPFSILLSAIIGTAMYTAGSFDPLIESVKKSHNARRAKRDSIKQDSLRLKSLTPQSLPIPVQKTQDSIE</sequence>
<name>A0A0A2GSY7_9FLAO</name>
<dbReference type="RefSeq" id="WP_035324486.1">
    <property type="nucleotide sequence ID" value="NZ_CP015125.1"/>
</dbReference>
<feature type="domain" description="Zinc-ribbon" evidence="3">
    <location>
        <begin position="32"/>
        <end position="52"/>
    </location>
</feature>
<dbReference type="KEGG" id="ddo:I597_2517"/>
<dbReference type="Proteomes" id="UP000030140">
    <property type="component" value="Unassembled WGS sequence"/>
</dbReference>
<evidence type="ECO:0000256" key="2">
    <source>
        <dbReference type="SAM" id="Phobius"/>
    </source>
</evidence>